<dbReference type="GO" id="GO:0098552">
    <property type="term" value="C:side of membrane"/>
    <property type="evidence" value="ECO:0007669"/>
    <property type="project" value="UniProtKB-KW"/>
</dbReference>
<keyword evidence="6" id="KW-0325">Glycoprotein</keyword>
<keyword evidence="3" id="KW-0336">GPI-anchor</keyword>
<comment type="caution">
    <text evidence="10">The sequence shown here is derived from an EMBL/GenBank/DDBJ whole genome shotgun (WGS) entry which is preliminary data.</text>
</comment>
<dbReference type="Proteomes" id="UP000279236">
    <property type="component" value="Unassembled WGS sequence"/>
</dbReference>
<evidence type="ECO:0000256" key="5">
    <source>
        <dbReference type="ARBA" id="ARBA00023136"/>
    </source>
</evidence>
<evidence type="ECO:0000256" key="6">
    <source>
        <dbReference type="ARBA" id="ARBA00023180"/>
    </source>
</evidence>
<organism evidence="10 11">
    <name type="scientific">Apiotrichum porosum</name>
    <dbReference type="NCBI Taxonomy" id="105984"/>
    <lineage>
        <taxon>Eukaryota</taxon>
        <taxon>Fungi</taxon>
        <taxon>Dikarya</taxon>
        <taxon>Basidiomycota</taxon>
        <taxon>Agaricomycotina</taxon>
        <taxon>Tremellomycetes</taxon>
        <taxon>Trichosporonales</taxon>
        <taxon>Trichosporonaceae</taxon>
        <taxon>Apiotrichum</taxon>
    </lineage>
</organism>
<comment type="subcellular location">
    <subcellularLocation>
        <location evidence="1">Cell membrane</location>
        <topology evidence="1">Lipid-anchor</topology>
        <topology evidence="1">GPI-anchor</topology>
    </subcellularLocation>
</comment>
<keyword evidence="7" id="KW-0449">Lipoprotein</keyword>
<keyword evidence="5" id="KW-0472">Membrane</keyword>
<name>A0A427XFD3_9TREE</name>
<protein>
    <recommendedName>
        <fullName evidence="9">Copper acquisition factor BIM1-like domain-containing protein</fullName>
    </recommendedName>
</protein>
<feature type="domain" description="Copper acquisition factor BIM1-like" evidence="9">
    <location>
        <begin position="32"/>
        <end position="175"/>
    </location>
</feature>
<dbReference type="Pfam" id="PF20238">
    <property type="entry name" value="BIM1-like_dom"/>
    <property type="match status" value="1"/>
</dbReference>
<feature type="signal peptide" evidence="8">
    <location>
        <begin position="1"/>
        <end position="17"/>
    </location>
</feature>
<evidence type="ECO:0000313" key="11">
    <source>
        <dbReference type="Proteomes" id="UP000279236"/>
    </source>
</evidence>
<dbReference type="EMBL" id="RSCE01000015">
    <property type="protein sequence ID" value="RSH77585.1"/>
    <property type="molecule type" value="Genomic_DNA"/>
</dbReference>
<dbReference type="STRING" id="105984.A0A427XFD3"/>
<dbReference type="InterPro" id="IPR046530">
    <property type="entry name" value="BIM1-like_dom"/>
</dbReference>
<dbReference type="RefSeq" id="XP_028472732.1">
    <property type="nucleotide sequence ID" value="XM_028618844.1"/>
</dbReference>
<evidence type="ECO:0000256" key="1">
    <source>
        <dbReference type="ARBA" id="ARBA00004609"/>
    </source>
</evidence>
<evidence type="ECO:0000256" key="3">
    <source>
        <dbReference type="ARBA" id="ARBA00022622"/>
    </source>
</evidence>
<dbReference type="GeneID" id="39587688"/>
<dbReference type="GO" id="GO:0005886">
    <property type="term" value="C:plasma membrane"/>
    <property type="evidence" value="ECO:0007669"/>
    <property type="project" value="UniProtKB-SubCell"/>
</dbReference>
<keyword evidence="11" id="KW-1185">Reference proteome</keyword>
<gene>
    <name evidence="10" type="ORF">EHS24_003145</name>
</gene>
<evidence type="ECO:0000256" key="4">
    <source>
        <dbReference type="ARBA" id="ARBA00022729"/>
    </source>
</evidence>
<proteinExistence type="predicted"/>
<keyword evidence="4 8" id="KW-0732">Signal</keyword>
<evidence type="ECO:0000256" key="7">
    <source>
        <dbReference type="ARBA" id="ARBA00023288"/>
    </source>
</evidence>
<evidence type="ECO:0000313" key="10">
    <source>
        <dbReference type="EMBL" id="RSH77585.1"/>
    </source>
</evidence>
<reference evidence="10 11" key="1">
    <citation type="submission" date="2018-11" db="EMBL/GenBank/DDBJ databases">
        <title>Genome sequence of Apiotrichum porosum DSM 27194.</title>
        <authorList>
            <person name="Aliyu H."/>
            <person name="Gorte O."/>
            <person name="Ochsenreither K."/>
        </authorList>
    </citation>
    <scope>NUCLEOTIDE SEQUENCE [LARGE SCALE GENOMIC DNA]</scope>
    <source>
        <strain evidence="10 11">DSM 27194</strain>
    </source>
</reference>
<dbReference type="PANTHER" id="PTHR34992">
    <property type="entry name" value="HYPHAL ANASTAMOSIS-7 PROTEIN"/>
    <property type="match status" value="1"/>
</dbReference>
<keyword evidence="2" id="KW-1003">Cell membrane</keyword>
<evidence type="ECO:0000256" key="2">
    <source>
        <dbReference type="ARBA" id="ARBA00022475"/>
    </source>
</evidence>
<evidence type="ECO:0000259" key="9">
    <source>
        <dbReference type="Pfam" id="PF20238"/>
    </source>
</evidence>
<dbReference type="AlphaFoldDB" id="A0A427XFD3"/>
<feature type="chain" id="PRO_5019299601" description="Copper acquisition factor BIM1-like domain-containing protein" evidence="8">
    <location>
        <begin position="18"/>
        <end position="245"/>
    </location>
</feature>
<sequence length="245" mass="24591">MLATLLVAALTASSASAMAISPRASITEFTTSPVVFNFPPGREGFNASTASKAPCGNMTMGARANYPLTGGQISLSQTTAIDNLNIVYTNDKDPARFHAFSSFGAATVQDIGSGGYCTAGPDFAALGMAAGDVATLMVFYQLDGAETYYYHCADVQLVAESSFTKPSYTCANATDVQIAASNDTLSMSGWSSGMAPTATASSGSHASSSAAAAAASSSSTSTSRADRVVAGAGAVLAAVGAAMLF</sequence>
<dbReference type="InterPro" id="IPR046936">
    <property type="entry name" value="BIM1-like"/>
</dbReference>
<accession>A0A427XFD3</accession>
<evidence type="ECO:0000256" key="8">
    <source>
        <dbReference type="SAM" id="SignalP"/>
    </source>
</evidence>
<dbReference type="OrthoDB" id="2587363at2759"/>
<dbReference type="PANTHER" id="PTHR34992:SF5">
    <property type="entry name" value="ANCHORED PROTEIN, PUTATIVE (AFU_ORTHOLOGUE AFUA_6G02800)-RELATED"/>
    <property type="match status" value="1"/>
</dbReference>